<comment type="caution">
    <text evidence="1">The sequence shown here is derived from an EMBL/GenBank/DDBJ whole genome shotgun (WGS) entry which is preliminary data.</text>
</comment>
<evidence type="ECO:0000313" key="2">
    <source>
        <dbReference type="Proteomes" id="UP001497472"/>
    </source>
</evidence>
<dbReference type="EMBL" id="CAVLEF010000079">
    <property type="protein sequence ID" value="CAK1550169.1"/>
    <property type="molecule type" value="Genomic_DNA"/>
</dbReference>
<proteinExistence type="predicted"/>
<name>A0AAV1JPL6_9NEOP</name>
<sequence length="146" mass="16521">MPNFANLQLTTALGRIEASVVCGRRRADVICFEPVHNCDFRKHLSLLPRSIKRNFSENLNRFRSCDRGRSRIAPAECHLTLGHVPSLCPRSTMIEISVELPVLPMDGKAHGTRLDPYDNSQVESYNTLNTLTIILLKEISNPRPRI</sequence>
<keyword evidence="2" id="KW-1185">Reference proteome</keyword>
<evidence type="ECO:0000313" key="1">
    <source>
        <dbReference type="EMBL" id="CAK1550169.1"/>
    </source>
</evidence>
<reference evidence="1 2" key="1">
    <citation type="submission" date="2023-11" db="EMBL/GenBank/DDBJ databases">
        <authorList>
            <person name="Okamura Y."/>
        </authorList>
    </citation>
    <scope>NUCLEOTIDE SEQUENCE [LARGE SCALE GENOMIC DNA]</scope>
</reference>
<dbReference type="AlphaFoldDB" id="A0AAV1JPL6"/>
<organism evidence="1 2">
    <name type="scientific">Leptosia nina</name>
    <dbReference type="NCBI Taxonomy" id="320188"/>
    <lineage>
        <taxon>Eukaryota</taxon>
        <taxon>Metazoa</taxon>
        <taxon>Ecdysozoa</taxon>
        <taxon>Arthropoda</taxon>
        <taxon>Hexapoda</taxon>
        <taxon>Insecta</taxon>
        <taxon>Pterygota</taxon>
        <taxon>Neoptera</taxon>
        <taxon>Endopterygota</taxon>
        <taxon>Lepidoptera</taxon>
        <taxon>Glossata</taxon>
        <taxon>Ditrysia</taxon>
        <taxon>Papilionoidea</taxon>
        <taxon>Pieridae</taxon>
        <taxon>Pierinae</taxon>
        <taxon>Leptosia</taxon>
    </lineage>
</organism>
<protein>
    <submittedName>
        <fullName evidence="1">Uncharacterized protein</fullName>
    </submittedName>
</protein>
<gene>
    <name evidence="1" type="ORF">LNINA_LOCUS9407</name>
</gene>
<dbReference type="Proteomes" id="UP001497472">
    <property type="component" value="Unassembled WGS sequence"/>
</dbReference>
<accession>A0AAV1JPL6</accession>